<protein>
    <submittedName>
        <fullName evidence="2">Uncharacterized protein</fullName>
    </submittedName>
</protein>
<keyword evidence="1" id="KW-0472">Membrane</keyword>
<name>A0A9Q0N780_9DIPT</name>
<dbReference type="Proteomes" id="UP001151699">
    <property type="component" value="Chromosome B"/>
</dbReference>
<gene>
    <name evidence="2" type="ORF">Bhyg_09163</name>
</gene>
<reference evidence="2" key="1">
    <citation type="submission" date="2022-07" db="EMBL/GenBank/DDBJ databases">
        <authorList>
            <person name="Trinca V."/>
            <person name="Uliana J.V.C."/>
            <person name="Torres T.T."/>
            <person name="Ward R.J."/>
            <person name="Monesi N."/>
        </authorList>
    </citation>
    <scope>NUCLEOTIDE SEQUENCE</scope>
    <source>
        <strain evidence="2">HSMRA1968</strain>
        <tissue evidence="2">Whole embryos</tissue>
    </source>
</reference>
<accession>A0A9Q0N780</accession>
<organism evidence="2 3">
    <name type="scientific">Pseudolycoriella hygida</name>
    <dbReference type="NCBI Taxonomy" id="35572"/>
    <lineage>
        <taxon>Eukaryota</taxon>
        <taxon>Metazoa</taxon>
        <taxon>Ecdysozoa</taxon>
        <taxon>Arthropoda</taxon>
        <taxon>Hexapoda</taxon>
        <taxon>Insecta</taxon>
        <taxon>Pterygota</taxon>
        <taxon>Neoptera</taxon>
        <taxon>Endopterygota</taxon>
        <taxon>Diptera</taxon>
        <taxon>Nematocera</taxon>
        <taxon>Sciaroidea</taxon>
        <taxon>Sciaridae</taxon>
        <taxon>Pseudolycoriella</taxon>
    </lineage>
</organism>
<sequence>MRSTESRFFDHSTFSGKMHGVKYRIREFVSSRCSWKCLPTFVLFILIAILIWLAYMEQLKDDPPIIESVNGTVSFKGNQINFSKLSTRFYNLLNNSTIPVAVINIENSIVVATEFSNAIKKLSNSLTEIYLNNVTLIGQFHRTHLPNLRDFTLSQVVDAERLEAYQEKEYVQSILFFDLIENELWDLKNISNLGVNIVFNVNGFKFINVNQNSSTGARELTVYVPYCNEILQNTRGTYEVLSLATCSITKDSIPKNLEYLNFFEVVILDGEISEILEGMTQLQFLFLDLANTTIDVSQLPKSLVCLSLSTIPLTYNSSTSDVALSNLDTLSFGFNFMLDEIYNNFEKIFPNVDHVAAFGLRAANYRLLESCYKAQVYWVLVEEFNHKTTTEREKDLSVMLRNIGITSNEANFLVTLPKYSDSLVAFPLTNLQEHDYRFMLLGWYKFLSFEAYRNADKYVIEI</sequence>
<comment type="caution">
    <text evidence="2">The sequence shown here is derived from an EMBL/GenBank/DDBJ whole genome shotgun (WGS) entry which is preliminary data.</text>
</comment>
<proteinExistence type="predicted"/>
<feature type="transmembrane region" description="Helical" evidence="1">
    <location>
        <begin position="33"/>
        <end position="55"/>
    </location>
</feature>
<dbReference type="AlphaFoldDB" id="A0A9Q0N780"/>
<evidence type="ECO:0000313" key="2">
    <source>
        <dbReference type="EMBL" id="KAJ6644196.1"/>
    </source>
</evidence>
<keyword evidence="1" id="KW-0812">Transmembrane</keyword>
<keyword evidence="3" id="KW-1185">Reference proteome</keyword>
<dbReference type="OrthoDB" id="10330263at2759"/>
<dbReference type="EMBL" id="WJQU01000002">
    <property type="protein sequence ID" value="KAJ6644196.1"/>
    <property type="molecule type" value="Genomic_DNA"/>
</dbReference>
<dbReference type="SUPFAM" id="SSF52047">
    <property type="entry name" value="RNI-like"/>
    <property type="match status" value="1"/>
</dbReference>
<evidence type="ECO:0000313" key="3">
    <source>
        <dbReference type="Proteomes" id="UP001151699"/>
    </source>
</evidence>
<keyword evidence="1" id="KW-1133">Transmembrane helix</keyword>
<evidence type="ECO:0000256" key="1">
    <source>
        <dbReference type="SAM" id="Phobius"/>
    </source>
</evidence>